<dbReference type="Proteomes" id="UP001597092">
    <property type="component" value="Unassembled WGS sequence"/>
</dbReference>
<dbReference type="InterPro" id="IPR000212">
    <property type="entry name" value="DNA_helicase_UvrD/REP"/>
</dbReference>
<dbReference type="PANTHER" id="PTHR11070">
    <property type="entry name" value="UVRD / RECB / PCRA DNA HELICASE FAMILY MEMBER"/>
    <property type="match status" value="1"/>
</dbReference>
<name>A0ABD6DXV7_9EURY</name>
<dbReference type="Pfam" id="PF00580">
    <property type="entry name" value="UvrD-helicase"/>
    <property type="match status" value="1"/>
</dbReference>
<protein>
    <recommendedName>
        <fullName evidence="8">DNA 3'-5' helicase</fullName>
        <ecNumber evidence="8">5.6.2.4</ecNumber>
    </recommendedName>
</protein>
<dbReference type="GO" id="GO:0016787">
    <property type="term" value="F:hydrolase activity"/>
    <property type="evidence" value="ECO:0007669"/>
    <property type="project" value="UniProtKB-UniRule"/>
</dbReference>
<evidence type="ECO:0000256" key="11">
    <source>
        <dbReference type="SAM" id="MobiDB-lite"/>
    </source>
</evidence>
<feature type="compositionally biased region" description="Low complexity" evidence="11">
    <location>
        <begin position="1"/>
        <end position="10"/>
    </location>
</feature>
<keyword evidence="14" id="KW-1185">Reference proteome</keyword>
<keyword evidence="2 10" id="KW-0547">Nucleotide-binding</keyword>
<dbReference type="SUPFAM" id="SSF52540">
    <property type="entry name" value="P-loop containing nucleoside triphosphate hydrolases"/>
    <property type="match status" value="1"/>
</dbReference>
<keyword evidence="3 10" id="KW-0378">Hydrolase</keyword>
<dbReference type="EMBL" id="JBHUDP010000008">
    <property type="protein sequence ID" value="MFD1687111.1"/>
    <property type="molecule type" value="Genomic_DNA"/>
</dbReference>
<dbReference type="Gene3D" id="2.40.50.140">
    <property type="entry name" value="Nucleic acid-binding proteins"/>
    <property type="match status" value="1"/>
</dbReference>
<dbReference type="InterPro" id="IPR013986">
    <property type="entry name" value="DExx_box_DNA_helicase_dom_sf"/>
</dbReference>
<comment type="caution">
    <text evidence="13">The sequence shown here is derived from an EMBL/GenBank/DDBJ whole genome shotgun (WGS) entry which is preliminary data.</text>
</comment>
<keyword evidence="4 10" id="KW-0347">Helicase</keyword>
<feature type="binding site" evidence="10">
    <location>
        <begin position="750"/>
        <end position="757"/>
    </location>
    <ligand>
        <name>ATP</name>
        <dbReference type="ChEBI" id="CHEBI:30616"/>
    </ligand>
</feature>
<dbReference type="GO" id="GO:0043138">
    <property type="term" value="F:3'-5' DNA helicase activity"/>
    <property type="evidence" value="ECO:0007669"/>
    <property type="project" value="UniProtKB-EC"/>
</dbReference>
<dbReference type="InterPro" id="IPR012340">
    <property type="entry name" value="NA-bd_OB-fold"/>
</dbReference>
<dbReference type="PANTHER" id="PTHR11070:SF63">
    <property type="entry name" value="DNA HELICASE IV"/>
    <property type="match status" value="1"/>
</dbReference>
<dbReference type="Gene3D" id="3.40.50.300">
    <property type="entry name" value="P-loop containing nucleotide triphosphate hydrolases"/>
    <property type="match status" value="3"/>
</dbReference>
<evidence type="ECO:0000256" key="9">
    <source>
        <dbReference type="ARBA" id="ARBA00048988"/>
    </source>
</evidence>
<dbReference type="SUPFAM" id="SSF50249">
    <property type="entry name" value="Nucleic acid-binding proteins"/>
    <property type="match status" value="1"/>
</dbReference>
<feature type="domain" description="UvrD-like helicase ATP-binding" evidence="12">
    <location>
        <begin position="729"/>
        <end position="1190"/>
    </location>
</feature>
<sequence length="1503" mass="173100">MQTDGSSSKPLPDPPVKDPDWSTFDEIKAYVSESRSILGRIVLPDMIWKQFFVPTSVDAETLSEYRGHVVSQYDQIVELCREATNQLQSKSSIENIGRQSVLSGECLDKIDQSCYPASADIQPNEQAVSRQIAIIETALEREKRVLSVVEQLLLKPTAAFLTREEREFVATAQRFLSYSVNLGESRLHTLKTQRERAKRVTQLKNRVRSWEQKYQRLKTRGQSLVQLDEYPRNNEVLSDATKLFEKIALEFDSMTEPVEHPLEQQQDLNIVISQTGRKLDHPVVSRCHNLLMTVSQLIWDLKKAPREYALNEYETVIDSVLEIESNILDKNTFHTSQSGHTTIRLTEERLTRIAESQFPASVEPQDQYKALQEYILAIETAVADEKNILTQIERILSGPEASSLEEEEVTDLRSARTLLRHSVEVGEKRHQRLESQRQTTISTLEKEIADWEQSHDELKQQSTPYLEVEQYLADDNLLTQLKQLRDEIAATHQVSVDSQIQHPVAERSRSLQRALSELHEDLKQSRVQYARKQFEHTYEAVDEGIAELHQQLTPARSNGKKLTDVQELRDQIETLRQSIKNFQQAVYSDQIKTHRLNTLLRHTTQLDEFEAFIEAKTTFDKLFDECLAAFQTLKTDAAPYLNYRQYLTESVYSRLCTQTELIKRDLTDLRQQVDFSLLADADIQRVDTLEQGIQTIQSELRPSEYNPEFVERERKRCADLFSAIGDTELDLTPEQQKAVIRNGTYNQVIAAAGTGKTLTLTTRVAYLIQHQSVDPTEILVLAYTKEAADEMRTRLQDQFGITAVPVKTIHSFGYGLIQESQDGFVESIDPNEQRNVVDRQISQARKQDTSSEFLEHYYEFLVHFDDVYYDEADFDTREEYVDARQKQTYVTLRGTEVKSRAEKLIADFLYTHQVEYRYEDRATWADSDPEKAGYTPDFYLPQYDLYIEHWGVDESGSVAAWFSQSSAEYREKIAWARTQFTDTDYTLVGTYEFEHEADRLKQGLRHRLTNHGVKLDRLDFEELVDSAFEYNHREGWIKTRFVNFIENAKRFEFTPSEIETQLSEANPRQYHFGHCGIHLLQEYARYLTRNGLVDFQDMVHDAVDTIQQDPESYTDRYEHLLVDEFQDIGKGKLDLIQELTGTDGAKLFAVGDDWQSIYSFQGAVVEYFTDFAEYFDDPIRTDLTTNFRSPSTAVTAGNALIENNSTQLTKTVRSAVDRETTPSVHVLRGYQFYDYVRRVRKYTVDLVAEYLADGAAPDDIMILCRYDDAVPHLTEIKDGLQAQQIPYIGKSDQYHGPDNNEDGVAVYSLYQAKGREADHIILVHAAEGPYGFPSNRRQGELLSPVQPITVGGIEEERRAFYVAVTRSKRTLDILTRGDHQSRFLDEIDDYTETVDAGHVEPLDEVGKSMTVTARVKQLLDPFTKQHQRGILSDRYGGSARFVSWASDDPPTLERGQWYRLSNLKVSEFKDEKELVWNTRSSLQAISDVSTLDDVPEREQPDNP</sequence>
<dbReference type="InterPro" id="IPR014017">
    <property type="entry name" value="DNA_helicase_UvrD-like_C"/>
</dbReference>
<evidence type="ECO:0000256" key="2">
    <source>
        <dbReference type="ARBA" id="ARBA00022741"/>
    </source>
</evidence>
<dbReference type="PROSITE" id="PS51198">
    <property type="entry name" value="UVRD_HELICASE_ATP_BIND"/>
    <property type="match status" value="1"/>
</dbReference>
<dbReference type="InterPro" id="IPR027417">
    <property type="entry name" value="P-loop_NTPase"/>
</dbReference>
<comment type="catalytic activity">
    <reaction evidence="7">
        <text>Couples ATP hydrolysis with the unwinding of duplex DNA by translocating in the 3'-5' direction.</text>
        <dbReference type="EC" id="5.6.2.4"/>
    </reaction>
</comment>
<accession>A0ABD6DXV7</accession>
<keyword evidence="6" id="KW-0413">Isomerase</keyword>
<evidence type="ECO:0000256" key="7">
    <source>
        <dbReference type="ARBA" id="ARBA00034617"/>
    </source>
</evidence>
<evidence type="ECO:0000256" key="1">
    <source>
        <dbReference type="ARBA" id="ARBA00009922"/>
    </source>
</evidence>
<dbReference type="Gene3D" id="1.10.10.160">
    <property type="match status" value="1"/>
</dbReference>
<gene>
    <name evidence="13" type="ORF">ACFSAS_16035</name>
</gene>
<evidence type="ECO:0000256" key="5">
    <source>
        <dbReference type="ARBA" id="ARBA00022840"/>
    </source>
</evidence>
<evidence type="ECO:0000256" key="6">
    <source>
        <dbReference type="ARBA" id="ARBA00023235"/>
    </source>
</evidence>
<dbReference type="EC" id="5.6.2.4" evidence="8"/>
<dbReference type="GO" id="GO:0005524">
    <property type="term" value="F:ATP binding"/>
    <property type="evidence" value="ECO:0007669"/>
    <property type="project" value="UniProtKB-UniRule"/>
</dbReference>
<comment type="catalytic activity">
    <reaction evidence="9">
        <text>ATP + H2O = ADP + phosphate + H(+)</text>
        <dbReference type="Rhea" id="RHEA:13065"/>
        <dbReference type="ChEBI" id="CHEBI:15377"/>
        <dbReference type="ChEBI" id="CHEBI:15378"/>
        <dbReference type="ChEBI" id="CHEBI:30616"/>
        <dbReference type="ChEBI" id="CHEBI:43474"/>
        <dbReference type="ChEBI" id="CHEBI:456216"/>
        <dbReference type="EC" id="5.6.2.4"/>
    </reaction>
</comment>
<evidence type="ECO:0000256" key="4">
    <source>
        <dbReference type="ARBA" id="ARBA00022806"/>
    </source>
</evidence>
<evidence type="ECO:0000256" key="10">
    <source>
        <dbReference type="PROSITE-ProRule" id="PRU00560"/>
    </source>
</evidence>
<evidence type="ECO:0000256" key="3">
    <source>
        <dbReference type="ARBA" id="ARBA00022801"/>
    </source>
</evidence>
<proteinExistence type="inferred from homology"/>
<comment type="similarity">
    <text evidence="1">Belongs to the helicase family. UvrD subfamily.</text>
</comment>
<keyword evidence="5 10" id="KW-0067">ATP-binding</keyword>
<evidence type="ECO:0000313" key="14">
    <source>
        <dbReference type="Proteomes" id="UP001597092"/>
    </source>
</evidence>
<dbReference type="RefSeq" id="WP_256309264.1">
    <property type="nucleotide sequence ID" value="NZ_JANHAW010000005.1"/>
</dbReference>
<evidence type="ECO:0000313" key="13">
    <source>
        <dbReference type="EMBL" id="MFD1687111.1"/>
    </source>
</evidence>
<organism evidence="13 14">
    <name type="scientific">Halobellus litoreus</name>
    <dbReference type="NCBI Taxonomy" id="755310"/>
    <lineage>
        <taxon>Archaea</taxon>
        <taxon>Methanobacteriati</taxon>
        <taxon>Methanobacteriota</taxon>
        <taxon>Stenosarchaea group</taxon>
        <taxon>Halobacteria</taxon>
        <taxon>Halobacteriales</taxon>
        <taxon>Haloferacaceae</taxon>
        <taxon>Halobellus</taxon>
    </lineage>
</organism>
<feature type="region of interest" description="Disordered" evidence="11">
    <location>
        <begin position="1"/>
        <end position="20"/>
    </location>
</feature>
<evidence type="ECO:0000256" key="8">
    <source>
        <dbReference type="ARBA" id="ARBA00034808"/>
    </source>
</evidence>
<dbReference type="Pfam" id="PF13361">
    <property type="entry name" value="UvrD_C"/>
    <property type="match status" value="1"/>
</dbReference>
<dbReference type="GO" id="GO:0003677">
    <property type="term" value="F:DNA binding"/>
    <property type="evidence" value="ECO:0007669"/>
    <property type="project" value="UniProtKB-KW"/>
</dbReference>
<evidence type="ECO:0000259" key="12">
    <source>
        <dbReference type="PROSITE" id="PS51198"/>
    </source>
</evidence>
<dbReference type="InterPro" id="IPR014016">
    <property type="entry name" value="UvrD-like_ATP-bd"/>
</dbReference>
<reference evidence="13 14" key="1">
    <citation type="journal article" date="2019" name="Int. J. Syst. Evol. Microbiol.">
        <title>The Global Catalogue of Microorganisms (GCM) 10K type strain sequencing project: providing services to taxonomists for standard genome sequencing and annotation.</title>
        <authorList>
            <consortium name="The Broad Institute Genomics Platform"/>
            <consortium name="The Broad Institute Genome Sequencing Center for Infectious Disease"/>
            <person name="Wu L."/>
            <person name="Ma J."/>
        </authorList>
    </citation>
    <scope>NUCLEOTIDE SEQUENCE [LARGE SCALE GENOMIC DNA]</scope>
    <source>
        <strain evidence="13 14">CGMCC 1.10387</strain>
    </source>
</reference>